<reference evidence="1" key="1">
    <citation type="submission" date="2022-03" db="EMBL/GenBank/DDBJ databases">
        <authorList>
            <person name="Lindestad O."/>
        </authorList>
    </citation>
    <scope>NUCLEOTIDE SEQUENCE</scope>
</reference>
<dbReference type="Proteomes" id="UP000838756">
    <property type="component" value="Unassembled WGS sequence"/>
</dbReference>
<dbReference type="AlphaFoldDB" id="A0A8S4S5C8"/>
<dbReference type="EMBL" id="CAKXAJ010025907">
    <property type="protein sequence ID" value="CAH2245465.1"/>
    <property type="molecule type" value="Genomic_DNA"/>
</dbReference>
<organism evidence="1 2">
    <name type="scientific">Pararge aegeria aegeria</name>
    <dbReference type="NCBI Taxonomy" id="348720"/>
    <lineage>
        <taxon>Eukaryota</taxon>
        <taxon>Metazoa</taxon>
        <taxon>Ecdysozoa</taxon>
        <taxon>Arthropoda</taxon>
        <taxon>Hexapoda</taxon>
        <taxon>Insecta</taxon>
        <taxon>Pterygota</taxon>
        <taxon>Neoptera</taxon>
        <taxon>Endopterygota</taxon>
        <taxon>Lepidoptera</taxon>
        <taxon>Glossata</taxon>
        <taxon>Ditrysia</taxon>
        <taxon>Papilionoidea</taxon>
        <taxon>Nymphalidae</taxon>
        <taxon>Satyrinae</taxon>
        <taxon>Satyrini</taxon>
        <taxon>Parargina</taxon>
        <taxon>Pararge</taxon>
    </lineage>
</organism>
<evidence type="ECO:0000313" key="2">
    <source>
        <dbReference type="Proteomes" id="UP000838756"/>
    </source>
</evidence>
<gene>
    <name evidence="1" type="primary">jg8716</name>
    <name evidence="1" type="ORF">PAEG_LOCUS21103</name>
</gene>
<accession>A0A8S4S5C8</accession>
<comment type="caution">
    <text evidence="1">The sequence shown here is derived from an EMBL/GenBank/DDBJ whole genome shotgun (WGS) entry which is preliminary data.</text>
</comment>
<name>A0A8S4S5C8_9NEOP</name>
<keyword evidence="2" id="KW-1185">Reference proteome</keyword>
<sequence>MKLEGQKGSWVPRILIGGGYTILRESQGAVGPERNKTVERENPYQTLLDHGHRSHVHWLTVLGISLRDQIRNEEIPTRITVIAE</sequence>
<protein>
    <submittedName>
        <fullName evidence="1">Jg8716 protein</fullName>
    </submittedName>
</protein>
<evidence type="ECO:0000313" key="1">
    <source>
        <dbReference type="EMBL" id="CAH2245465.1"/>
    </source>
</evidence>
<proteinExistence type="predicted"/>